<dbReference type="InterPro" id="IPR035595">
    <property type="entry name" value="UDP_glycos_trans_CS"/>
</dbReference>
<dbReference type="EC" id="2.4.1.-" evidence="5"/>
<dbReference type="Gene3D" id="3.40.50.2000">
    <property type="entry name" value="Glycogen Phosphorylase B"/>
    <property type="match status" value="2"/>
</dbReference>
<keyword evidence="8" id="KW-1185">Reference proteome</keyword>
<organism evidence="7 8">
    <name type="scientific">Acacia crassicarpa</name>
    <name type="common">northern wattle</name>
    <dbReference type="NCBI Taxonomy" id="499986"/>
    <lineage>
        <taxon>Eukaryota</taxon>
        <taxon>Viridiplantae</taxon>
        <taxon>Streptophyta</taxon>
        <taxon>Embryophyta</taxon>
        <taxon>Tracheophyta</taxon>
        <taxon>Spermatophyta</taxon>
        <taxon>Magnoliopsida</taxon>
        <taxon>eudicotyledons</taxon>
        <taxon>Gunneridae</taxon>
        <taxon>Pentapetalae</taxon>
        <taxon>rosids</taxon>
        <taxon>fabids</taxon>
        <taxon>Fabales</taxon>
        <taxon>Fabaceae</taxon>
        <taxon>Caesalpinioideae</taxon>
        <taxon>mimosoid clade</taxon>
        <taxon>Acacieae</taxon>
        <taxon>Acacia</taxon>
    </lineage>
</organism>
<evidence type="ECO:0000256" key="1">
    <source>
        <dbReference type="ARBA" id="ARBA00009995"/>
    </source>
</evidence>
<accession>A0AAE1JIW8</accession>
<evidence type="ECO:0000313" key="7">
    <source>
        <dbReference type="EMBL" id="KAK4271305.1"/>
    </source>
</evidence>
<keyword evidence="2 4" id="KW-0328">Glycosyltransferase</keyword>
<dbReference type="FunFam" id="3.40.50.2000:FF:000047">
    <property type="entry name" value="Glycosyltransferase"/>
    <property type="match status" value="1"/>
</dbReference>
<evidence type="ECO:0000256" key="4">
    <source>
        <dbReference type="RuleBase" id="RU003718"/>
    </source>
</evidence>
<sequence length="509" mass="57553">MESSTMTQNKVEVHFVLIPLMAQGHLLPMVDVGRLLARRNNVKVTILTTPLNAVRVQASIDREIQRGSSSPINIQHFRFPNVEVGLPEGCETLDTIPSMDLRLNFAKAAFLLQKPIEEAIEKLVSPTTPICIIYDKHVPVVSEIAKKFKVPRITFDGSNCLSLLCNRLLYNSKVAENLSPSDSLFVPGFPHRIEFKKYQLPDLFSQNIGQDMIRDLRDKMWKDEEEAYGVIVNSFDELEEEYAKEYTRVTGGKVWCIGPVSLSNKDAMDKAQRGKLDSKEVQEGVYLKWLDSWPARCVIYACFGSLDDLRPGVLMELGLGLEASKKPFIWVLRDARKVEEMNKLLKENGLEERVKGRGLIIRGWVPQLLILSHKSIGLFVTHCGWNSTLEGICTGVPLVTFPLFSDQFYNDKLVVELMKTGVRVGVESSVYFGVEGKFRDQVKEAIEKAMGEEDEESERIRERARDYGEKANRAMEKGGSSYLNLSLMIEDIKQLVKCRVEDDGSKAKP</sequence>
<dbReference type="Pfam" id="PF26168">
    <property type="entry name" value="Glyco_transf_N"/>
    <property type="match status" value="1"/>
</dbReference>
<evidence type="ECO:0000259" key="6">
    <source>
        <dbReference type="Pfam" id="PF26168"/>
    </source>
</evidence>
<dbReference type="PANTHER" id="PTHR48047">
    <property type="entry name" value="GLYCOSYLTRANSFERASE"/>
    <property type="match status" value="1"/>
</dbReference>
<evidence type="ECO:0000256" key="2">
    <source>
        <dbReference type="ARBA" id="ARBA00022676"/>
    </source>
</evidence>
<dbReference type="AlphaFoldDB" id="A0AAE1JIW8"/>
<dbReference type="CDD" id="cd03784">
    <property type="entry name" value="GT1_Gtf-like"/>
    <property type="match status" value="1"/>
</dbReference>
<dbReference type="EMBL" id="JAWXYG010000005">
    <property type="protein sequence ID" value="KAK4271305.1"/>
    <property type="molecule type" value="Genomic_DNA"/>
</dbReference>
<gene>
    <name evidence="7" type="ORF">QN277_020016</name>
</gene>
<evidence type="ECO:0000256" key="3">
    <source>
        <dbReference type="ARBA" id="ARBA00022679"/>
    </source>
</evidence>
<dbReference type="InterPro" id="IPR002213">
    <property type="entry name" value="UDP_glucos_trans"/>
</dbReference>
<reference evidence="7" key="1">
    <citation type="submission" date="2023-10" db="EMBL/GenBank/DDBJ databases">
        <title>Chromosome-level genome of the transformable northern wattle, Acacia crassicarpa.</title>
        <authorList>
            <person name="Massaro I."/>
            <person name="Sinha N.R."/>
            <person name="Poethig S."/>
            <person name="Leichty A.R."/>
        </authorList>
    </citation>
    <scope>NUCLEOTIDE SEQUENCE</scope>
    <source>
        <strain evidence="7">Acra3RX</strain>
        <tissue evidence="7">Leaf</tissue>
    </source>
</reference>
<dbReference type="GO" id="GO:0035251">
    <property type="term" value="F:UDP-glucosyltransferase activity"/>
    <property type="evidence" value="ECO:0007669"/>
    <property type="project" value="TreeGrafter"/>
</dbReference>
<evidence type="ECO:0000313" key="8">
    <source>
        <dbReference type="Proteomes" id="UP001293593"/>
    </source>
</evidence>
<comment type="similarity">
    <text evidence="1 4">Belongs to the UDP-glycosyltransferase family.</text>
</comment>
<dbReference type="PROSITE" id="PS00375">
    <property type="entry name" value="UDPGT"/>
    <property type="match status" value="1"/>
</dbReference>
<feature type="domain" description="Glycosyltransferase N-terminal" evidence="6">
    <location>
        <begin position="12"/>
        <end position="260"/>
    </location>
</feature>
<keyword evidence="3 4" id="KW-0808">Transferase</keyword>
<dbReference type="Proteomes" id="UP001293593">
    <property type="component" value="Unassembled WGS sequence"/>
</dbReference>
<proteinExistence type="inferred from homology"/>
<dbReference type="PANTHER" id="PTHR48047:SF19">
    <property type="entry name" value="GLYCOSYLTRANSFERASE"/>
    <property type="match status" value="1"/>
</dbReference>
<evidence type="ECO:0000256" key="5">
    <source>
        <dbReference type="RuleBase" id="RU362057"/>
    </source>
</evidence>
<dbReference type="SUPFAM" id="SSF53756">
    <property type="entry name" value="UDP-Glycosyltransferase/glycogen phosphorylase"/>
    <property type="match status" value="1"/>
</dbReference>
<comment type="caution">
    <text evidence="7">The sequence shown here is derived from an EMBL/GenBank/DDBJ whole genome shotgun (WGS) entry which is preliminary data.</text>
</comment>
<dbReference type="Pfam" id="PF00201">
    <property type="entry name" value="UDPGT"/>
    <property type="match status" value="1"/>
</dbReference>
<protein>
    <recommendedName>
        <fullName evidence="5">Glycosyltransferase</fullName>
        <ecNumber evidence="5">2.4.1.-</ecNumber>
    </recommendedName>
</protein>
<name>A0AAE1JIW8_9FABA</name>
<dbReference type="InterPro" id="IPR058980">
    <property type="entry name" value="Glyco_transf_N"/>
</dbReference>